<feature type="transmembrane region" description="Helical" evidence="11">
    <location>
        <begin position="248"/>
        <end position="271"/>
    </location>
</feature>
<evidence type="ECO:0000256" key="1">
    <source>
        <dbReference type="ARBA" id="ARBA00004651"/>
    </source>
</evidence>
<feature type="transmembrane region" description="Helical" evidence="11">
    <location>
        <begin position="77"/>
        <end position="100"/>
    </location>
</feature>
<feature type="transmembrane region" description="Helical" evidence="11">
    <location>
        <begin position="191"/>
        <end position="210"/>
    </location>
</feature>
<comment type="subcellular location">
    <subcellularLocation>
        <location evidence="1">Cell membrane</location>
        <topology evidence="1">Multi-pass membrane protein</topology>
    </subcellularLocation>
</comment>
<feature type="region of interest" description="Disordered" evidence="10">
    <location>
        <begin position="1"/>
        <end position="31"/>
    </location>
</feature>
<evidence type="ECO:0000256" key="2">
    <source>
        <dbReference type="ARBA" id="ARBA00010663"/>
    </source>
</evidence>
<evidence type="ECO:0000256" key="9">
    <source>
        <dbReference type="ARBA" id="ARBA00023224"/>
    </source>
</evidence>
<dbReference type="Ensembl" id="ENSVURT00010006147.1">
    <property type="protein sequence ID" value="ENSVURP00010005432.1"/>
    <property type="gene ID" value="ENSVURG00010004233.1"/>
</dbReference>
<keyword evidence="8" id="KW-0675">Receptor</keyword>
<reference evidence="13" key="2">
    <citation type="submission" date="2025-08" db="UniProtKB">
        <authorList>
            <consortium name="Ensembl"/>
        </authorList>
    </citation>
    <scope>IDENTIFICATION</scope>
</reference>
<dbReference type="GO" id="GO:0004983">
    <property type="term" value="F:neuropeptide Y receptor activity"/>
    <property type="evidence" value="ECO:0007669"/>
    <property type="project" value="InterPro"/>
</dbReference>
<feature type="transmembrane region" description="Helical" evidence="11">
    <location>
        <begin position="112"/>
        <end position="132"/>
    </location>
</feature>
<dbReference type="GeneTree" id="ENSGT00940000154336"/>
<organism evidence="13 14">
    <name type="scientific">Vombatus ursinus</name>
    <name type="common">Common wombat</name>
    <dbReference type="NCBI Taxonomy" id="29139"/>
    <lineage>
        <taxon>Eukaryota</taxon>
        <taxon>Metazoa</taxon>
        <taxon>Chordata</taxon>
        <taxon>Craniata</taxon>
        <taxon>Vertebrata</taxon>
        <taxon>Euteleostomi</taxon>
        <taxon>Mammalia</taxon>
        <taxon>Metatheria</taxon>
        <taxon>Diprotodontia</taxon>
        <taxon>Vombatidae</taxon>
        <taxon>Vombatus</taxon>
    </lineage>
</organism>
<dbReference type="PRINTS" id="PR00237">
    <property type="entry name" value="GPCRRHODOPSN"/>
</dbReference>
<gene>
    <name evidence="13" type="primary">LOC114028426</name>
</gene>
<evidence type="ECO:0000259" key="12">
    <source>
        <dbReference type="PROSITE" id="PS50262"/>
    </source>
</evidence>
<dbReference type="PANTHER" id="PTHR24238">
    <property type="entry name" value="G-PROTEIN COUPLED RECEPTOR"/>
    <property type="match status" value="1"/>
</dbReference>
<feature type="transmembrane region" description="Helical" evidence="11">
    <location>
        <begin position="331"/>
        <end position="351"/>
    </location>
</feature>
<protein>
    <recommendedName>
        <fullName evidence="12">G-protein coupled receptors family 1 profile domain-containing protein</fullName>
    </recommendedName>
</protein>
<dbReference type="Gene3D" id="1.20.1070.10">
    <property type="entry name" value="Rhodopsin 7-helix transmembrane proteins"/>
    <property type="match status" value="1"/>
</dbReference>
<evidence type="ECO:0000256" key="5">
    <source>
        <dbReference type="ARBA" id="ARBA00022989"/>
    </source>
</evidence>
<dbReference type="InterPro" id="IPR000611">
    <property type="entry name" value="NPY_rcpt"/>
</dbReference>
<dbReference type="STRING" id="29139.ENSVURP00010005432"/>
<keyword evidence="3" id="KW-1003">Cell membrane</keyword>
<feature type="compositionally biased region" description="Polar residues" evidence="10">
    <location>
        <begin position="9"/>
        <end position="27"/>
    </location>
</feature>
<name>A0A4X2K828_VOMUR</name>
<dbReference type="OMA" id="RMICLPS"/>
<evidence type="ECO:0000313" key="14">
    <source>
        <dbReference type="Proteomes" id="UP000314987"/>
    </source>
</evidence>
<keyword evidence="7 11" id="KW-0472">Membrane</keyword>
<evidence type="ECO:0000256" key="10">
    <source>
        <dbReference type="SAM" id="MobiDB-lite"/>
    </source>
</evidence>
<dbReference type="GO" id="GO:0005886">
    <property type="term" value="C:plasma membrane"/>
    <property type="evidence" value="ECO:0007669"/>
    <property type="project" value="UniProtKB-SubCell"/>
</dbReference>
<keyword evidence="6" id="KW-0297">G-protein coupled receptor</keyword>
<feature type="transmembrane region" description="Helical" evidence="11">
    <location>
        <begin position="292"/>
        <end position="311"/>
    </location>
</feature>
<feature type="transmembrane region" description="Helical" evidence="11">
    <location>
        <begin position="363"/>
        <end position="387"/>
    </location>
</feature>
<reference evidence="14" key="1">
    <citation type="submission" date="2018-12" db="EMBL/GenBank/DDBJ databases">
        <authorList>
            <person name="Yazar S."/>
        </authorList>
    </citation>
    <scope>NUCLEOTIDE SEQUENCE [LARGE SCALE GENOMIC DNA]</scope>
</reference>
<dbReference type="SUPFAM" id="SSF81321">
    <property type="entry name" value="Family A G protein-coupled receptor-like"/>
    <property type="match status" value="1"/>
</dbReference>
<dbReference type="InterPro" id="IPR000276">
    <property type="entry name" value="GPCR_Rhodpsn"/>
</dbReference>
<dbReference type="PRINTS" id="PR01012">
    <property type="entry name" value="NRPEPTIDEYR"/>
</dbReference>
<keyword evidence="4 11" id="KW-0812">Transmembrane</keyword>
<comment type="similarity">
    <text evidence="2">Belongs to the G-protein coupled receptor 1 family.</text>
</comment>
<evidence type="ECO:0000256" key="11">
    <source>
        <dbReference type="SAM" id="Phobius"/>
    </source>
</evidence>
<dbReference type="SMART" id="SM01381">
    <property type="entry name" value="7TM_GPCR_Srsx"/>
    <property type="match status" value="1"/>
</dbReference>
<evidence type="ECO:0000256" key="3">
    <source>
        <dbReference type="ARBA" id="ARBA00022475"/>
    </source>
</evidence>
<dbReference type="PROSITE" id="PS50262">
    <property type="entry name" value="G_PROTEIN_RECEP_F1_2"/>
    <property type="match status" value="1"/>
</dbReference>
<reference evidence="13" key="3">
    <citation type="submission" date="2025-09" db="UniProtKB">
        <authorList>
            <consortium name="Ensembl"/>
        </authorList>
    </citation>
    <scope>IDENTIFICATION</scope>
</reference>
<evidence type="ECO:0000313" key="13">
    <source>
        <dbReference type="Ensembl" id="ENSVURP00010005432.1"/>
    </source>
</evidence>
<feature type="domain" description="G-protein coupled receptors family 1 profile" evidence="12">
    <location>
        <begin position="92"/>
        <end position="348"/>
    </location>
</feature>
<keyword evidence="9" id="KW-0807">Transducer</keyword>
<keyword evidence="14" id="KW-1185">Reference proteome</keyword>
<sequence>MVSVPLGGTPSSVGELSQPSETPQTTGAAGLLDGEEGQSIGTVRPSLIPLLPQLSDHSADADLTTELEMSSSSFRGLFIFAYFSIMFVSLFGNSLVCSVIMKRKRVHSATGLFIVNLAVANILITLLNTPFTLVRVDSTWVFGYMICHLSRFVQYCSVYVSVLTLAALALDRHRVTLQPLKPRMTTTKGGIYVIIIWILASCFSLPHAIYQRLPQFDTVNKTNRMICLPSFPHSSDGIRKYLDLVTFLFLYILPLVVISVTYSLMAKKLWLRNSIRDMASEHSINHQQKKRMTLKMLVMVVVVFAICWLPLHFYEVLLSSKAIYSHEAVYFAFHWFAMSSTCYNPFIYYWLNKSFRDELKMALGMFVLLFLPLSLFHGSFLSFSLLVGHGNVVRPIRIGSLPFTQRDSSPCLLMSFSHSCHCLLIQASVYPPVSWTL</sequence>
<evidence type="ECO:0000256" key="7">
    <source>
        <dbReference type="ARBA" id="ARBA00023136"/>
    </source>
</evidence>
<dbReference type="Pfam" id="PF00001">
    <property type="entry name" value="7tm_1"/>
    <property type="match status" value="1"/>
</dbReference>
<dbReference type="InterPro" id="IPR017452">
    <property type="entry name" value="GPCR_Rhodpsn_7TM"/>
</dbReference>
<accession>A0A4X2K828</accession>
<dbReference type="PANTHER" id="PTHR24238:SF69">
    <property type="entry name" value="G-PROTEIN COUPLED RECEPTOR 165"/>
    <property type="match status" value="1"/>
</dbReference>
<evidence type="ECO:0000256" key="4">
    <source>
        <dbReference type="ARBA" id="ARBA00022692"/>
    </source>
</evidence>
<dbReference type="Proteomes" id="UP000314987">
    <property type="component" value="Unassembled WGS sequence"/>
</dbReference>
<evidence type="ECO:0000256" key="8">
    <source>
        <dbReference type="ARBA" id="ARBA00023170"/>
    </source>
</evidence>
<feature type="transmembrane region" description="Helical" evidence="11">
    <location>
        <begin position="152"/>
        <end position="170"/>
    </location>
</feature>
<dbReference type="AlphaFoldDB" id="A0A4X2K828"/>
<evidence type="ECO:0000256" key="6">
    <source>
        <dbReference type="ARBA" id="ARBA00023040"/>
    </source>
</evidence>
<keyword evidence="5 11" id="KW-1133">Transmembrane helix</keyword>
<proteinExistence type="inferred from homology"/>